<comment type="caution">
    <text evidence="5">The sequence shown here is derived from an EMBL/GenBank/DDBJ whole genome shotgun (WGS) entry which is preliminary data.</text>
</comment>
<dbReference type="SMART" id="SM01340">
    <property type="entry name" value="DNA_mis_repair"/>
    <property type="match status" value="1"/>
</dbReference>
<dbReference type="Pfam" id="PF13589">
    <property type="entry name" value="HATPase_c_3"/>
    <property type="match status" value="1"/>
</dbReference>
<dbReference type="AlphaFoldDB" id="A0A5J5EW36"/>
<proteinExistence type="inferred from homology"/>
<dbReference type="GO" id="GO:0016887">
    <property type="term" value="F:ATP hydrolysis activity"/>
    <property type="evidence" value="ECO:0007669"/>
    <property type="project" value="InterPro"/>
</dbReference>
<dbReference type="GO" id="GO:0006298">
    <property type="term" value="P:mismatch repair"/>
    <property type="evidence" value="ECO:0007669"/>
    <property type="project" value="InterPro"/>
</dbReference>
<dbReference type="EMBL" id="VXIS01000097">
    <property type="protein sequence ID" value="KAA8905671.1"/>
    <property type="molecule type" value="Genomic_DNA"/>
</dbReference>
<dbReference type="InParanoid" id="A0A5J5EW36"/>
<dbReference type="GO" id="GO:0140664">
    <property type="term" value="F:ATP-dependent DNA damage sensor activity"/>
    <property type="evidence" value="ECO:0007669"/>
    <property type="project" value="InterPro"/>
</dbReference>
<dbReference type="SUPFAM" id="SSF55874">
    <property type="entry name" value="ATPase domain of HSP90 chaperone/DNA topoisomerase II/histidine kinase"/>
    <property type="match status" value="1"/>
</dbReference>
<dbReference type="PANTHER" id="PTHR10073">
    <property type="entry name" value="DNA MISMATCH REPAIR PROTEIN MLH, PMS, MUTL"/>
    <property type="match status" value="1"/>
</dbReference>
<evidence type="ECO:0000256" key="3">
    <source>
        <dbReference type="SAM" id="MobiDB-lite"/>
    </source>
</evidence>
<feature type="domain" description="DNA mismatch repair protein S5" evidence="4">
    <location>
        <begin position="217"/>
        <end position="344"/>
    </location>
</feature>
<dbReference type="NCBIfam" id="TIGR00585">
    <property type="entry name" value="mutl"/>
    <property type="match status" value="1"/>
</dbReference>
<feature type="compositionally biased region" description="Polar residues" evidence="3">
    <location>
        <begin position="691"/>
        <end position="709"/>
    </location>
</feature>
<comment type="similarity">
    <text evidence="1">Belongs to the DNA mismatch repair MutL/HexB family.</text>
</comment>
<dbReference type="Proteomes" id="UP000326924">
    <property type="component" value="Unassembled WGS sequence"/>
</dbReference>
<feature type="region of interest" description="Disordered" evidence="3">
    <location>
        <begin position="387"/>
        <end position="788"/>
    </location>
</feature>
<dbReference type="InterPro" id="IPR036890">
    <property type="entry name" value="HATPase_C_sf"/>
</dbReference>
<accession>A0A5J5EW36</accession>
<dbReference type="InterPro" id="IPR038973">
    <property type="entry name" value="MutL/Mlh/Pms-like"/>
</dbReference>
<dbReference type="GO" id="GO:0030983">
    <property type="term" value="F:mismatched DNA binding"/>
    <property type="evidence" value="ECO:0007669"/>
    <property type="project" value="InterPro"/>
</dbReference>
<dbReference type="Gene3D" id="3.30.565.10">
    <property type="entry name" value="Histidine kinase-like ATPase, C-terminal domain"/>
    <property type="match status" value="1"/>
</dbReference>
<dbReference type="InterPro" id="IPR014762">
    <property type="entry name" value="DNA_mismatch_repair_CS"/>
</dbReference>
<feature type="compositionally biased region" description="Low complexity" evidence="3">
    <location>
        <begin position="605"/>
        <end position="614"/>
    </location>
</feature>
<dbReference type="GO" id="GO:0032389">
    <property type="term" value="C:MutLalpha complex"/>
    <property type="evidence" value="ECO:0007669"/>
    <property type="project" value="TreeGrafter"/>
</dbReference>
<dbReference type="GO" id="GO:0005524">
    <property type="term" value="F:ATP binding"/>
    <property type="evidence" value="ECO:0007669"/>
    <property type="project" value="InterPro"/>
</dbReference>
<dbReference type="InterPro" id="IPR014721">
    <property type="entry name" value="Ribsml_uS5_D2-typ_fold_subgr"/>
</dbReference>
<dbReference type="PROSITE" id="PS00058">
    <property type="entry name" value="DNA_MISMATCH_REPAIR_1"/>
    <property type="match status" value="1"/>
</dbReference>
<keyword evidence="6" id="KW-1185">Reference proteome</keyword>
<dbReference type="InterPro" id="IPR013507">
    <property type="entry name" value="DNA_mismatch_S5_2-like"/>
</dbReference>
<organism evidence="5 6">
    <name type="scientific">Sphaerosporella brunnea</name>
    <dbReference type="NCBI Taxonomy" id="1250544"/>
    <lineage>
        <taxon>Eukaryota</taxon>
        <taxon>Fungi</taxon>
        <taxon>Dikarya</taxon>
        <taxon>Ascomycota</taxon>
        <taxon>Pezizomycotina</taxon>
        <taxon>Pezizomycetes</taxon>
        <taxon>Pezizales</taxon>
        <taxon>Pyronemataceae</taxon>
        <taxon>Sphaerosporella</taxon>
    </lineage>
</organism>
<sequence>MATIHALPTSTIHALGSGQVLTDPVSLVKELIENSLDANATQVTIEVSANLLDSIQVKDNGYGIAPTDRAVACRRHFTSKITIFDDIATVATLGFRGEALASAADLSQALSLTTRIEGEAVAEVYEIARDGEVKERRNIGAPVGTTIKVVGFLKRLPVRRESVNRNRAALGQRLRELVSKYYLSRPNCRFSLKILAKGTSKEVALVYAPSKTIPEAVQKVMGKDAASACQWVTKEKNGITVEAMLAKKDCNLDLLDKPHLIQYVYVDSRPVSCMRGTLASVRKLYKTHIKAIAGGRAPSNPALYLHIRCPKGIYDSNIEPAKDDVLFDYSRSQDVEAAVEELFTETYGELRDVSSGLKRKEKDKDKDSSEAAGFDILLARRRVVNDIENSLSTPPPPLEEEPDDIGLPPSPAPDAIQGSMDQSATETEPEQTRKDPTLYNPWTTAKLNAPITPRRHNRNSDATLSSPVRDLSSPAGPTFNKTPVRSSPHDPSAFSAAFTPVNLPRSRPDAGNSSSPVSSPARPQRHGYGIPPFPSPRSAERRSHQRHQPEEPTLLTDPENAGAMDRFVVRTPREPAQNQRPIPRRGFGGEDGHEEPSPGQAEAGSSPSEPSQSRPSHRRFRESADDSVPPTPRPRDPRPRGDFVTASKVYEQVGSQQADGDSGRPAPPAPKRRRLIDSEDEAEPSLPRQRPNPNKNRYLSATAALNTTMDVYGDVPPPEDSRRRGIPPPLPPHLLERAGREGPSNPSASESMHIEPPLPISPSPTEDQPPRHSTTRRRTTRTLPAPPLLPFDEEWQTYRLNSRLSSSVGVIKGLFSHRVEVGYRMEGHGGVLAELKKEEMGEIVKRWIERFTGISEENVKGWDLEPGTQTVDRFGEVEVGVGTLRPVPEE</sequence>
<evidence type="ECO:0000313" key="5">
    <source>
        <dbReference type="EMBL" id="KAA8905671.1"/>
    </source>
</evidence>
<dbReference type="InterPro" id="IPR020568">
    <property type="entry name" value="Ribosomal_Su5_D2-typ_SF"/>
</dbReference>
<dbReference type="SUPFAM" id="SSF54211">
    <property type="entry name" value="Ribosomal protein S5 domain 2-like"/>
    <property type="match status" value="1"/>
</dbReference>
<evidence type="ECO:0000313" key="6">
    <source>
        <dbReference type="Proteomes" id="UP000326924"/>
    </source>
</evidence>
<gene>
    <name evidence="5" type="ORF">FN846DRAFT_950197</name>
</gene>
<evidence type="ECO:0000256" key="2">
    <source>
        <dbReference type="ARBA" id="ARBA00022763"/>
    </source>
</evidence>
<name>A0A5J5EW36_9PEZI</name>
<keyword evidence="2" id="KW-0227">DNA damage</keyword>
<evidence type="ECO:0000259" key="4">
    <source>
        <dbReference type="SMART" id="SM01340"/>
    </source>
</evidence>
<dbReference type="Gene3D" id="3.30.230.10">
    <property type="match status" value="1"/>
</dbReference>
<reference evidence="5 6" key="1">
    <citation type="submission" date="2019-09" db="EMBL/GenBank/DDBJ databases">
        <title>Draft genome of the ectomycorrhizal ascomycete Sphaerosporella brunnea.</title>
        <authorList>
            <consortium name="DOE Joint Genome Institute"/>
            <person name="Benucci G.M."/>
            <person name="Marozzi G."/>
            <person name="Antonielli L."/>
            <person name="Sanchez S."/>
            <person name="Marco P."/>
            <person name="Wang X."/>
            <person name="Falini L.B."/>
            <person name="Barry K."/>
            <person name="Haridas S."/>
            <person name="Lipzen A."/>
            <person name="Labutti K."/>
            <person name="Grigoriev I.V."/>
            <person name="Murat C."/>
            <person name="Martin F."/>
            <person name="Albertini E."/>
            <person name="Donnini D."/>
            <person name="Bonito G."/>
        </authorList>
    </citation>
    <scope>NUCLEOTIDE SEQUENCE [LARGE SCALE GENOMIC DNA]</scope>
    <source>
        <strain evidence="5 6">Sb_GMNB300</strain>
    </source>
</reference>
<dbReference type="OrthoDB" id="10263226at2759"/>
<feature type="compositionally biased region" description="Basic and acidic residues" evidence="3">
    <location>
        <begin position="538"/>
        <end position="550"/>
    </location>
</feature>
<dbReference type="GO" id="GO:0061982">
    <property type="term" value="P:meiosis I cell cycle process"/>
    <property type="evidence" value="ECO:0007669"/>
    <property type="project" value="UniProtKB-ARBA"/>
</dbReference>
<dbReference type="InterPro" id="IPR002099">
    <property type="entry name" value="MutL/Mlh/PMS"/>
</dbReference>
<feature type="compositionally biased region" description="Basic and acidic residues" evidence="3">
    <location>
        <begin position="587"/>
        <end position="596"/>
    </location>
</feature>
<protein>
    <recommendedName>
        <fullName evidence="4">DNA mismatch repair protein S5 domain-containing protein</fullName>
    </recommendedName>
</protein>
<dbReference type="FunFam" id="3.30.565.10:FF:000017">
    <property type="entry name" value="PMS1 homolog 1, mismatch repair system component"/>
    <property type="match status" value="1"/>
</dbReference>
<dbReference type="PANTHER" id="PTHR10073:SF41">
    <property type="entry name" value="MISMATCH REPAIR PROTEIN, PUTATIVE (AFU_ORTHOLOGUE AFUA_8G05820)-RELATED"/>
    <property type="match status" value="1"/>
</dbReference>
<dbReference type="Pfam" id="PF01119">
    <property type="entry name" value="DNA_mis_repair"/>
    <property type="match status" value="1"/>
</dbReference>
<evidence type="ECO:0000256" key="1">
    <source>
        <dbReference type="ARBA" id="ARBA00006082"/>
    </source>
</evidence>